<feature type="region of interest" description="Disordered" evidence="1">
    <location>
        <begin position="107"/>
        <end position="128"/>
    </location>
</feature>
<proteinExistence type="predicted"/>
<dbReference type="Proteomes" id="UP000250192">
    <property type="component" value="Unassembled WGS sequence"/>
</dbReference>
<evidence type="ECO:0000259" key="3">
    <source>
        <dbReference type="Pfam" id="PF19843"/>
    </source>
</evidence>
<dbReference type="OrthoDB" id="3254292at2"/>
<feature type="domain" description="DUF6318" evidence="3">
    <location>
        <begin position="149"/>
        <end position="287"/>
    </location>
</feature>
<accession>A0A2X0UHY1</accession>
<keyword evidence="2" id="KW-1133">Transmembrane helix</keyword>
<evidence type="ECO:0000313" key="4">
    <source>
        <dbReference type="EMBL" id="SPT55240.1"/>
    </source>
</evidence>
<dbReference type="Pfam" id="PF19843">
    <property type="entry name" value="DUF6318"/>
    <property type="match status" value="1"/>
</dbReference>
<dbReference type="InterPro" id="IPR046281">
    <property type="entry name" value="DUF6318"/>
</dbReference>
<evidence type="ECO:0000313" key="5">
    <source>
        <dbReference type="Proteomes" id="UP000250192"/>
    </source>
</evidence>
<feature type="compositionally biased region" description="Basic and acidic residues" evidence="1">
    <location>
        <begin position="17"/>
        <end position="42"/>
    </location>
</feature>
<protein>
    <recommendedName>
        <fullName evidence="3">DUF6318 domain-containing protein</fullName>
    </recommendedName>
</protein>
<evidence type="ECO:0000256" key="1">
    <source>
        <dbReference type="SAM" id="MobiDB-lite"/>
    </source>
</evidence>
<feature type="transmembrane region" description="Helical" evidence="2">
    <location>
        <begin position="70"/>
        <end position="89"/>
    </location>
</feature>
<sequence length="299" mass="32714">MENSSLSDRPTSEEDDAVVRDSGSGREQRSHNREQSSLDRKLPARAATHASPRGARTRIRSWMRAGALDWGIRIAVVGLVIGGFFAIYLNGVNEGWWHPWGHTPTAATTGPTAAPTPAPTVSSEPAMSGGYQIGPDGVLVRPAEYAPETYPKPELPEAAKENTERGAEAAAEHYLALLVYAWNTGDTEPLADMSDPTSKFASDYITDVNEQYANGWSYGMESSITYVLRVEPIEANGNNVPEGSILVKFRTETHDGASCTKTRLQESSSTYKSTVTFIMTWRDGKWIELQGRTVSDDEQ</sequence>
<gene>
    <name evidence="4" type="ORF">NCTC9935_00737</name>
</gene>
<feature type="region of interest" description="Disordered" evidence="1">
    <location>
        <begin position="1"/>
        <end position="55"/>
    </location>
</feature>
<dbReference type="EMBL" id="UAPR01000002">
    <property type="protein sequence ID" value="SPT55240.1"/>
    <property type="molecule type" value="Genomic_DNA"/>
</dbReference>
<reference evidence="4 5" key="1">
    <citation type="submission" date="2018-06" db="EMBL/GenBank/DDBJ databases">
        <authorList>
            <consortium name="Pathogen Informatics"/>
            <person name="Doyle S."/>
        </authorList>
    </citation>
    <scope>NUCLEOTIDE SEQUENCE [LARGE SCALE GENOMIC DNA]</scope>
    <source>
        <strain evidence="4 5">NCTC9935</strain>
    </source>
</reference>
<name>A0A2X0UHY1_9ACTO</name>
<keyword evidence="2" id="KW-0812">Transmembrane</keyword>
<keyword evidence="5" id="KW-1185">Reference proteome</keyword>
<keyword evidence="2" id="KW-0472">Membrane</keyword>
<dbReference type="RefSeq" id="WP_111823293.1">
    <property type="nucleotide sequence ID" value="NZ_CP133472.1"/>
</dbReference>
<organism evidence="4 5">
    <name type="scientific">Schaalia odontolytica</name>
    <dbReference type="NCBI Taxonomy" id="1660"/>
    <lineage>
        <taxon>Bacteria</taxon>
        <taxon>Bacillati</taxon>
        <taxon>Actinomycetota</taxon>
        <taxon>Actinomycetes</taxon>
        <taxon>Actinomycetales</taxon>
        <taxon>Actinomycetaceae</taxon>
        <taxon>Schaalia</taxon>
    </lineage>
</organism>
<dbReference type="AlphaFoldDB" id="A0A2X0UHY1"/>
<evidence type="ECO:0000256" key="2">
    <source>
        <dbReference type="SAM" id="Phobius"/>
    </source>
</evidence>
<dbReference type="GeneID" id="93758204"/>